<dbReference type="EMBL" id="JAGTXO010000005">
    <property type="protein sequence ID" value="KAG8468050.1"/>
    <property type="molecule type" value="Genomic_DNA"/>
</dbReference>
<keyword evidence="1" id="KW-0175">Coiled coil</keyword>
<organism evidence="3 4">
    <name type="scientific">Diacronema lutheri</name>
    <name type="common">Unicellular marine alga</name>
    <name type="synonym">Monochrysis lutheri</name>
    <dbReference type="NCBI Taxonomy" id="2081491"/>
    <lineage>
        <taxon>Eukaryota</taxon>
        <taxon>Haptista</taxon>
        <taxon>Haptophyta</taxon>
        <taxon>Pavlovophyceae</taxon>
        <taxon>Pavlovales</taxon>
        <taxon>Pavlovaceae</taxon>
        <taxon>Diacronema</taxon>
    </lineage>
</organism>
<feature type="compositionally biased region" description="Basic and acidic residues" evidence="2">
    <location>
        <begin position="187"/>
        <end position="198"/>
    </location>
</feature>
<evidence type="ECO:0000313" key="4">
    <source>
        <dbReference type="Proteomes" id="UP000751190"/>
    </source>
</evidence>
<feature type="coiled-coil region" evidence="1">
    <location>
        <begin position="684"/>
        <end position="792"/>
    </location>
</feature>
<sequence length="1059" mass="108554">MLDADLLEPASRAALYGTSDVRAAAAGGWVHPPAELHAEPAPRALGSVELAVAPRAGGCFSPMSVPYRDSLGAQSAPRPLDNGHRSPALAGTRAVAAPPPAPDPTRERADVTWLPARPSGREPAGAADSSTLLDTLAQLEASLDEAVADALRTDAAPSSAARSALGHPASSSHARASGAAQARHFGRGREEAAARRELCAAPGAEYAGSSAARGRSRERSASHARERPRSVSADIGRARDSTAGLRLVAAAAVRARERSARASRRSRSRSASRGRSRSASGSRTPASTSGREMARAPRDRSSSSRSRSPAARASPSARRGWLRAEIEGATSDLPPPLPPGSSAEAHRTARLRAGLAALDAQLAEHAERAREARRAARERERAATASAAAALARALGVHESHVSTYLAQLKAMADSARQLDARLARAHRLGGADAAALADGVERLLASSPPPPPSAELDVAAALADGGLVARVGRDRARAPGVDVGARAPKVRTGAEHAARAAQAAATAREARAEGLAMAAALSAELAVADASLVRLERARVALGAQAAATVDAVAADARALCAEVARDLSSVHGASRGAGASPERRRVVGVPSAAAAERAARDAFAEARDALPPALRDAADRARAALGELRSAHLGFARQQAGQRARYREALADARSEHTRALADARAAARGAEVDARERGTLVDALRADLDRARAAARAEREASARARATADEAKVRASDASANADELRAALAAERARAEAEARGRQQAVEDAERARVAHARARADGEAALERAAREHTRELAQLRELADANAARADAAARDGAHAVRAASARAQASGDEAAELKRLGFGRARTAGAGAAGETGWSAALGLGGATAAPDAAGEGGARGAGVVGELARQHAAQLAQLRAHFEGEMVRQGTRLRQLEAEFEARVARELHARLPSVRARTGPDERLQVGRAATDAAQSAAGFVSLVRPIRGPDPTAHDCASSSGASVCASAAPGAEAVRGTCAREGEGAVEPTLLSAAAVDEMRALADEGFVLATRLAGEARSGAGHWPPSAAQYSRQLDSYLHAAAQTAG</sequence>
<name>A0A8J6CFI2_DIALT</name>
<gene>
    <name evidence="3" type="ORF">KFE25_007102</name>
</gene>
<evidence type="ECO:0000256" key="1">
    <source>
        <dbReference type="SAM" id="Coils"/>
    </source>
</evidence>
<proteinExistence type="predicted"/>
<feature type="region of interest" description="Disordered" evidence="2">
    <location>
        <begin position="159"/>
        <end position="237"/>
    </location>
</feature>
<feature type="compositionally biased region" description="Basic and acidic residues" evidence="2">
    <location>
        <begin position="215"/>
        <end position="229"/>
    </location>
</feature>
<dbReference type="Proteomes" id="UP000751190">
    <property type="component" value="Unassembled WGS sequence"/>
</dbReference>
<evidence type="ECO:0000256" key="2">
    <source>
        <dbReference type="SAM" id="MobiDB-lite"/>
    </source>
</evidence>
<feature type="compositionally biased region" description="Basic residues" evidence="2">
    <location>
        <begin position="261"/>
        <end position="276"/>
    </location>
</feature>
<reference evidence="3" key="1">
    <citation type="submission" date="2021-05" db="EMBL/GenBank/DDBJ databases">
        <title>The genome of the haptophyte Pavlova lutheri (Diacronema luteri, Pavlovales) - a model for lipid biosynthesis in eukaryotic algae.</title>
        <authorList>
            <person name="Hulatt C.J."/>
            <person name="Posewitz M.C."/>
        </authorList>
    </citation>
    <scope>NUCLEOTIDE SEQUENCE</scope>
    <source>
        <strain evidence="3">NIVA-4/92</strain>
    </source>
</reference>
<feature type="compositionally biased region" description="Basic and acidic residues" evidence="2">
    <location>
        <begin position="292"/>
        <end position="302"/>
    </location>
</feature>
<feature type="compositionally biased region" description="Low complexity" evidence="2">
    <location>
        <begin position="199"/>
        <end position="213"/>
    </location>
</feature>
<feature type="compositionally biased region" description="Low complexity" evidence="2">
    <location>
        <begin position="169"/>
        <end position="183"/>
    </location>
</feature>
<feature type="region of interest" description="Disordered" evidence="2">
    <location>
        <begin position="255"/>
        <end position="320"/>
    </location>
</feature>
<feature type="compositionally biased region" description="Low complexity" evidence="2">
    <location>
        <begin position="277"/>
        <end position="291"/>
    </location>
</feature>
<accession>A0A8J6CFI2</accession>
<dbReference type="AlphaFoldDB" id="A0A8J6CFI2"/>
<keyword evidence="4" id="KW-1185">Reference proteome</keyword>
<protein>
    <submittedName>
        <fullName evidence="3">Uncharacterized protein</fullName>
    </submittedName>
</protein>
<feature type="compositionally biased region" description="Low complexity" evidence="2">
    <location>
        <begin position="303"/>
        <end position="319"/>
    </location>
</feature>
<feature type="coiled-coil region" evidence="1">
    <location>
        <begin position="355"/>
        <end position="382"/>
    </location>
</feature>
<comment type="caution">
    <text evidence="3">The sequence shown here is derived from an EMBL/GenBank/DDBJ whole genome shotgun (WGS) entry which is preliminary data.</text>
</comment>
<feature type="region of interest" description="Disordered" evidence="2">
    <location>
        <begin position="70"/>
        <end position="108"/>
    </location>
</feature>
<feature type="region of interest" description="Disordered" evidence="2">
    <location>
        <begin position="328"/>
        <end position="347"/>
    </location>
</feature>
<evidence type="ECO:0000313" key="3">
    <source>
        <dbReference type="EMBL" id="KAG8468050.1"/>
    </source>
</evidence>